<name>A0A6N6MHM0_9FLAO</name>
<reference evidence="2 3" key="1">
    <citation type="submission" date="2019-09" db="EMBL/GenBank/DDBJ databases">
        <authorList>
            <person name="Cao W.R."/>
        </authorList>
    </citation>
    <scope>NUCLEOTIDE SEQUENCE [LARGE SCALE GENOMIC DNA]</scope>
    <source>
        <strain evidence="2 3">B1N29</strain>
    </source>
</reference>
<keyword evidence="1" id="KW-0812">Transmembrane</keyword>
<gene>
    <name evidence="2" type="ORF">F6U93_03495</name>
</gene>
<dbReference type="EMBL" id="WAAT01000025">
    <property type="protein sequence ID" value="KAB1069389.1"/>
    <property type="molecule type" value="Genomic_DNA"/>
</dbReference>
<evidence type="ECO:0000313" key="2">
    <source>
        <dbReference type="EMBL" id="KAB1069389.1"/>
    </source>
</evidence>
<organism evidence="2 3">
    <name type="scientific">Pseudotamlana haliotis</name>
    <dbReference type="NCBI Taxonomy" id="2614804"/>
    <lineage>
        <taxon>Bacteria</taxon>
        <taxon>Pseudomonadati</taxon>
        <taxon>Bacteroidota</taxon>
        <taxon>Flavobacteriia</taxon>
        <taxon>Flavobacteriales</taxon>
        <taxon>Flavobacteriaceae</taxon>
        <taxon>Pseudotamlana</taxon>
    </lineage>
</organism>
<keyword evidence="3" id="KW-1185">Reference proteome</keyword>
<evidence type="ECO:0000313" key="3">
    <source>
        <dbReference type="Proteomes" id="UP000441333"/>
    </source>
</evidence>
<proteinExistence type="predicted"/>
<keyword evidence="1" id="KW-0472">Membrane</keyword>
<keyword evidence="1" id="KW-1133">Transmembrane helix</keyword>
<accession>A0A6N6MHM0</accession>
<evidence type="ECO:0000256" key="1">
    <source>
        <dbReference type="SAM" id="Phobius"/>
    </source>
</evidence>
<dbReference type="RefSeq" id="WP_150936888.1">
    <property type="nucleotide sequence ID" value="NZ_WAAT01000025.1"/>
</dbReference>
<comment type="caution">
    <text evidence="2">The sequence shown here is derived from an EMBL/GenBank/DDBJ whole genome shotgun (WGS) entry which is preliminary data.</text>
</comment>
<protein>
    <submittedName>
        <fullName evidence="2">6-phosphogluconate dehydrogenase</fullName>
    </submittedName>
</protein>
<dbReference type="Proteomes" id="UP000441333">
    <property type="component" value="Unassembled WGS sequence"/>
</dbReference>
<feature type="transmembrane region" description="Helical" evidence="1">
    <location>
        <begin position="7"/>
        <end position="25"/>
    </location>
</feature>
<sequence>MKTFIKIIIVLFVIAAGFFSFLYFAKYSEGVRAGELVKFTKKGLIIKTWEGQISQGVSESQFFEFSVQNSEQGVIDDLNNYQGEYVKLHYFERYRDLFWLGHTKYFVTKVEKIKKHEQYNLINK</sequence>
<dbReference type="AlphaFoldDB" id="A0A6N6MHM0"/>